<evidence type="ECO:0000256" key="3">
    <source>
        <dbReference type="ARBA" id="ARBA00023163"/>
    </source>
</evidence>
<dbReference type="STRING" id="1577791.Mpt1_c11080"/>
<dbReference type="EMBL" id="CP010070">
    <property type="protein sequence ID" value="AIZ56975.1"/>
    <property type="molecule type" value="Genomic_DNA"/>
</dbReference>
<evidence type="ECO:0000256" key="2">
    <source>
        <dbReference type="ARBA" id="ARBA00023125"/>
    </source>
</evidence>
<dbReference type="SUPFAM" id="SSF46785">
    <property type="entry name" value="Winged helix' DNA-binding domain"/>
    <property type="match status" value="1"/>
</dbReference>
<evidence type="ECO:0000259" key="4">
    <source>
        <dbReference type="PROSITE" id="PS50995"/>
    </source>
</evidence>
<evidence type="ECO:0000256" key="1">
    <source>
        <dbReference type="ARBA" id="ARBA00023015"/>
    </source>
</evidence>
<dbReference type="PANTHER" id="PTHR42756">
    <property type="entry name" value="TRANSCRIPTIONAL REGULATOR, MARR"/>
    <property type="match status" value="1"/>
</dbReference>
<dbReference type="OrthoDB" id="51378at2157"/>
<proteinExistence type="predicted"/>
<reference evidence="5 6" key="1">
    <citation type="journal article" date="2014" name="Appl. Environ. Microbiol.">
        <title>Comparative Genome Analysis of 'Candidatus Methanoplasma termitum' Indicates a New Mode of Energy Metabolism in the Seventh Order of Methanogens.</title>
        <authorList>
            <person name="Lang K."/>
            <person name="Schuldes J."/>
            <person name="Klingl A."/>
            <person name="Poehlein A."/>
            <person name="Daniel R."/>
            <person name="Brune A."/>
        </authorList>
    </citation>
    <scope>NUCLEOTIDE SEQUENCE [LARGE SCALE GENOMIC DNA]</scope>
    <source>
        <strain evidence="6">Mpt1</strain>
    </source>
</reference>
<gene>
    <name evidence="5" type="ORF">Mpt1_c11080</name>
</gene>
<evidence type="ECO:0000313" key="6">
    <source>
        <dbReference type="Proteomes" id="UP000030787"/>
    </source>
</evidence>
<keyword evidence="3" id="KW-0804">Transcription</keyword>
<dbReference type="InterPro" id="IPR036388">
    <property type="entry name" value="WH-like_DNA-bd_sf"/>
</dbReference>
<dbReference type="RefSeq" id="WP_158386783.1">
    <property type="nucleotide sequence ID" value="NZ_CP010070.1"/>
</dbReference>
<name>A0A0A7LCS9_9ARCH</name>
<dbReference type="SMART" id="SM00347">
    <property type="entry name" value="HTH_MARR"/>
    <property type="match status" value="1"/>
</dbReference>
<dbReference type="KEGG" id="mear:Mpt1_c11080"/>
<evidence type="ECO:0000313" key="5">
    <source>
        <dbReference type="EMBL" id="AIZ56975.1"/>
    </source>
</evidence>
<dbReference type="InterPro" id="IPR036390">
    <property type="entry name" value="WH_DNA-bd_sf"/>
</dbReference>
<dbReference type="HOGENOM" id="CLU_1425030_0_0_2"/>
<sequence length="190" mass="22076">MVTREDTYWNSFLPVFFDRMSTIMRKNMTKIVSEHGLTSAHSIYLIALNLQDGQTMVQLSHFLDLDPANTNRVLKTLKDKGFVYDDRKTEASKKYSVFLTDSGRELAKTIMTGLTDLNNSYFEGIPREDVVRMRNTLIKVLQNIDPDLDKYIKSESNDPYYTYLQAIPANIDFVMIPRRLIEDDHGKHKK</sequence>
<dbReference type="GeneID" id="25399475"/>
<dbReference type="Gene3D" id="1.10.10.10">
    <property type="entry name" value="Winged helix-like DNA-binding domain superfamily/Winged helix DNA-binding domain"/>
    <property type="match status" value="1"/>
</dbReference>
<dbReference type="InterPro" id="IPR000835">
    <property type="entry name" value="HTH_MarR-typ"/>
</dbReference>
<dbReference type="Proteomes" id="UP000030787">
    <property type="component" value="Chromosome"/>
</dbReference>
<protein>
    <recommendedName>
        <fullName evidence="4">HTH marR-type domain-containing protein</fullName>
    </recommendedName>
</protein>
<dbReference type="GO" id="GO:0003700">
    <property type="term" value="F:DNA-binding transcription factor activity"/>
    <property type="evidence" value="ECO:0007669"/>
    <property type="project" value="InterPro"/>
</dbReference>
<organism evidence="5 6">
    <name type="scientific">Candidatus Methanoplasma termitum</name>
    <dbReference type="NCBI Taxonomy" id="1577791"/>
    <lineage>
        <taxon>Archaea</taxon>
        <taxon>Methanobacteriati</taxon>
        <taxon>Thermoplasmatota</taxon>
        <taxon>Thermoplasmata</taxon>
        <taxon>Methanomassiliicoccales</taxon>
        <taxon>Methanomassiliicoccaceae</taxon>
        <taxon>Candidatus Methanoplasma</taxon>
    </lineage>
</organism>
<dbReference type="GO" id="GO:0003677">
    <property type="term" value="F:DNA binding"/>
    <property type="evidence" value="ECO:0007669"/>
    <property type="project" value="UniProtKB-KW"/>
</dbReference>
<dbReference type="PANTHER" id="PTHR42756:SF1">
    <property type="entry name" value="TRANSCRIPTIONAL REPRESSOR OF EMRAB OPERON"/>
    <property type="match status" value="1"/>
</dbReference>
<dbReference type="AlphaFoldDB" id="A0A0A7LCS9"/>
<keyword evidence="1" id="KW-0805">Transcription regulation</keyword>
<keyword evidence="2" id="KW-0238">DNA-binding</keyword>
<dbReference type="PROSITE" id="PS50995">
    <property type="entry name" value="HTH_MARR_2"/>
    <property type="match status" value="1"/>
</dbReference>
<keyword evidence="6" id="KW-1185">Reference proteome</keyword>
<accession>A0A0A7LCS9</accession>
<feature type="domain" description="HTH marR-type" evidence="4">
    <location>
        <begin position="1"/>
        <end position="142"/>
    </location>
</feature>